<dbReference type="PANTHER" id="PTHR11076">
    <property type="entry name" value="DNA REPAIR POLYMERASE UMUC / TRANSFERASE FAMILY MEMBER"/>
    <property type="match status" value="1"/>
</dbReference>
<dbReference type="Pfam" id="PF00817">
    <property type="entry name" value="IMS"/>
    <property type="match status" value="1"/>
</dbReference>
<name>A0ABT1MLG1_9RHOB</name>
<dbReference type="EC" id="2.7.7.7" evidence="7"/>
<keyword evidence="7" id="KW-0238">DNA-binding</keyword>
<comment type="function">
    <text evidence="5 7">Poorly processive, error-prone DNA polymerase involved in untargeted mutagenesis. Copies undamaged DNA at stalled replication forks, which arise in vivo from mismatched or misaligned primer ends. These misaligned primers can be extended by PolIV. Exhibits no 3'-5' exonuclease (proofreading) activity. May be involved in translesional synthesis, in conjunction with the beta clamp from PolIII.</text>
</comment>
<comment type="similarity">
    <text evidence="1 7">Belongs to the DNA polymerase type-Y family.</text>
</comment>
<dbReference type="InterPro" id="IPR036775">
    <property type="entry name" value="DNA_pol_Y-fam_lit_finger_sf"/>
</dbReference>
<dbReference type="GO" id="GO:0003887">
    <property type="term" value="F:DNA-directed DNA polymerase activity"/>
    <property type="evidence" value="ECO:0007669"/>
    <property type="project" value="UniProtKB-EC"/>
</dbReference>
<evidence type="ECO:0000313" key="10">
    <source>
        <dbReference type="Proteomes" id="UP001203945"/>
    </source>
</evidence>
<keyword evidence="7" id="KW-0227">DNA damage</keyword>
<dbReference type="Pfam" id="PF11799">
    <property type="entry name" value="IMS_C"/>
    <property type="match status" value="1"/>
</dbReference>
<dbReference type="Pfam" id="PF11798">
    <property type="entry name" value="IMS_HHH"/>
    <property type="match status" value="1"/>
</dbReference>
<dbReference type="Gene3D" id="3.30.1490.100">
    <property type="entry name" value="DNA polymerase, Y-family, little finger domain"/>
    <property type="match status" value="1"/>
</dbReference>
<feature type="site" description="Substrate discrimination" evidence="7">
    <location>
        <position position="28"/>
    </location>
</feature>
<gene>
    <name evidence="7 9" type="primary">dinB</name>
    <name evidence="9" type="ORF">MLD63_01630</name>
</gene>
<keyword evidence="9" id="KW-0614">Plasmid</keyword>
<dbReference type="SUPFAM" id="SSF56672">
    <property type="entry name" value="DNA/RNA polymerases"/>
    <property type="match status" value="1"/>
</dbReference>
<dbReference type="InterPro" id="IPR022880">
    <property type="entry name" value="DNApol_IV"/>
</dbReference>
<dbReference type="InterPro" id="IPR001126">
    <property type="entry name" value="UmuC"/>
</dbReference>
<dbReference type="EMBL" id="JAKZEU010000001">
    <property type="protein sequence ID" value="MCQ0969135.1"/>
    <property type="molecule type" value="Genomic_DNA"/>
</dbReference>
<comment type="caution">
    <text evidence="9">The sequence shown here is derived from an EMBL/GenBank/DDBJ whole genome shotgun (WGS) entry which is preliminary data.</text>
</comment>
<dbReference type="PANTHER" id="PTHR11076:SF33">
    <property type="entry name" value="DNA POLYMERASE KAPPA"/>
    <property type="match status" value="1"/>
</dbReference>
<accession>A0ABT1MLG1</accession>
<dbReference type="InterPro" id="IPR043128">
    <property type="entry name" value="Rev_trsase/Diguanyl_cyclase"/>
</dbReference>
<dbReference type="InterPro" id="IPR017961">
    <property type="entry name" value="DNA_pol_Y-fam_little_finger"/>
</dbReference>
<evidence type="ECO:0000256" key="1">
    <source>
        <dbReference type="ARBA" id="ARBA00010945"/>
    </source>
</evidence>
<dbReference type="Proteomes" id="UP001203945">
    <property type="component" value="Unassembled WGS sequence"/>
</dbReference>
<evidence type="ECO:0000256" key="6">
    <source>
        <dbReference type="ARBA" id="ARBA00049244"/>
    </source>
</evidence>
<dbReference type="PROSITE" id="PS50173">
    <property type="entry name" value="UMUC"/>
    <property type="match status" value="1"/>
</dbReference>
<dbReference type="InterPro" id="IPR050116">
    <property type="entry name" value="DNA_polymerase-Y"/>
</dbReference>
<evidence type="ECO:0000256" key="7">
    <source>
        <dbReference type="HAMAP-Rule" id="MF_01113"/>
    </source>
</evidence>
<comment type="cofactor">
    <cofactor evidence="7">
        <name>Mg(2+)</name>
        <dbReference type="ChEBI" id="CHEBI:18420"/>
    </cofactor>
    <text evidence="7">Binds 2 magnesium ions per subunit.</text>
</comment>
<evidence type="ECO:0000259" key="8">
    <source>
        <dbReference type="PROSITE" id="PS50173"/>
    </source>
</evidence>
<dbReference type="Gene3D" id="3.30.70.270">
    <property type="match status" value="1"/>
</dbReference>
<dbReference type="InterPro" id="IPR043502">
    <property type="entry name" value="DNA/RNA_pol_sf"/>
</dbReference>
<evidence type="ECO:0000256" key="4">
    <source>
        <dbReference type="ARBA" id="ARBA00022932"/>
    </source>
</evidence>
<protein>
    <recommendedName>
        <fullName evidence="7">DNA polymerase IV</fullName>
        <shortName evidence="7">Pol IV</shortName>
        <ecNumber evidence="7">2.7.7.7</ecNumber>
    </recommendedName>
</protein>
<evidence type="ECO:0000256" key="2">
    <source>
        <dbReference type="ARBA" id="ARBA00011245"/>
    </source>
</evidence>
<feature type="active site" evidence="7">
    <location>
        <position position="118"/>
    </location>
</feature>
<sequence length="374" mass="40827">MTEGAGDDPAPDAERIRKIVHIDMDAFFASVEQRDNPELRGKPVAVGGSSLRGVVAAASYEARRFGVRSAMPSVTARRLCPDLIFVKSRFDTYREVSQQIRAIFARFTPLIEPLSLDEAYLDLTDHLAPGQTATAAAEEIRALIRAETGLTASAGVSYNKFLAKIASDQNKPDGLCVITPARGPDFVAGLPVGKFHGIGPATVRKLESHGIRTGADLRALGEAVLRERFGKSGGWYWTISNGIDHRQVKPNRIRKSIGAENTFFENLTTLEEAGERLADLAAKVWRHAVRHETQGRTVTLKIRYADFTTLTRARSLPHPVESEAELLSIAIDLATTVMPDPRGVRLLGVTLSGLLRNEPAPARKDGQLDLFAED</sequence>
<keyword evidence="7" id="KW-0460">Magnesium</keyword>
<comment type="subunit">
    <text evidence="2 7">Monomer.</text>
</comment>
<feature type="binding site" evidence="7">
    <location>
        <position position="117"/>
    </location>
    <ligand>
        <name>Mg(2+)</name>
        <dbReference type="ChEBI" id="CHEBI:18420"/>
    </ligand>
</feature>
<dbReference type="InterPro" id="IPR024728">
    <property type="entry name" value="PolY_HhH_motif"/>
</dbReference>
<dbReference type="NCBIfam" id="NF002677">
    <property type="entry name" value="PRK02406.1"/>
    <property type="match status" value="1"/>
</dbReference>
<keyword evidence="7" id="KW-0479">Metal-binding</keyword>
<comment type="subcellular location">
    <subcellularLocation>
        <location evidence="7">Cytoplasm</location>
    </subcellularLocation>
</comment>
<proteinExistence type="inferred from homology"/>
<dbReference type="Gene3D" id="1.10.150.20">
    <property type="entry name" value="5' to 3' exonuclease, C-terminal subdomain"/>
    <property type="match status" value="1"/>
</dbReference>
<organism evidence="9 10">
    <name type="scientific">Paracoccus albicereus</name>
    <dbReference type="NCBI Taxonomy" id="2922394"/>
    <lineage>
        <taxon>Bacteria</taxon>
        <taxon>Pseudomonadati</taxon>
        <taxon>Pseudomonadota</taxon>
        <taxon>Alphaproteobacteria</taxon>
        <taxon>Rhodobacterales</taxon>
        <taxon>Paracoccaceae</taxon>
        <taxon>Paracoccus</taxon>
    </lineage>
</organism>
<keyword evidence="7" id="KW-0963">Cytoplasm</keyword>
<keyword evidence="7 9" id="KW-0548">Nucleotidyltransferase</keyword>
<keyword evidence="3 7" id="KW-0515">Mutator protein</keyword>
<reference evidence="9 10" key="1">
    <citation type="submission" date="2022-03" db="EMBL/GenBank/DDBJ databases">
        <authorList>
            <person name="He Y."/>
        </authorList>
    </citation>
    <scope>NUCLEOTIDE SEQUENCE [LARGE SCALE GENOMIC DNA]</scope>
    <source>
        <strain evidence="9 10">TK19116</strain>
        <plasmid evidence="9">unnamed1</plasmid>
    </source>
</reference>
<evidence type="ECO:0000313" key="9">
    <source>
        <dbReference type="EMBL" id="MCQ0969135.1"/>
    </source>
</evidence>
<evidence type="ECO:0000256" key="3">
    <source>
        <dbReference type="ARBA" id="ARBA00022457"/>
    </source>
</evidence>
<keyword evidence="10" id="KW-1185">Reference proteome</keyword>
<keyword evidence="7" id="KW-0234">DNA repair</keyword>
<keyword evidence="7" id="KW-0235">DNA replication</keyword>
<feature type="domain" description="UmuC" evidence="8">
    <location>
        <begin position="19"/>
        <end position="199"/>
    </location>
</feature>
<dbReference type="CDD" id="cd03586">
    <property type="entry name" value="PolY_Pol_IV_kappa"/>
    <property type="match status" value="1"/>
</dbReference>
<comment type="catalytic activity">
    <reaction evidence="6 7">
        <text>DNA(n) + a 2'-deoxyribonucleoside 5'-triphosphate = DNA(n+1) + diphosphate</text>
        <dbReference type="Rhea" id="RHEA:22508"/>
        <dbReference type="Rhea" id="RHEA-COMP:17339"/>
        <dbReference type="Rhea" id="RHEA-COMP:17340"/>
        <dbReference type="ChEBI" id="CHEBI:33019"/>
        <dbReference type="ChEBI" id="CHEBI:61560"/>
        <dbReference type="ChEBI" id="CHEBI:173112"/>
        <dbReference type="EC" id="2.7.7.7"/>
    </reaction>
</comment>
<dbReference type="Gene3D" id="3.40.1170.60">
    <property type="match status" value="1"/>
</dbReference>
<feature type="binding site" evidence="7">
    <location>
        <position position="23"/>
    </location>
    <ligand>
        <name>Mg(2+)</name>
        <dbReference type="ChEBI" id="CHEBI:18420"/>
    </ligand>
</feature>
<dbReference type="RefSeq" id="WP_255328094.1">
    <property type="nucleotide sequence ID" value="NZ_JAKZEU010000001.1"/>
</dbReference>
<dbReference type="SUPFAM" id="SSF100879">
    <property type="entry name" value="Lesion bypass DNA polymerase (Y-family), little finger domain"/>
    <property type="match status" value="1"/>
</dbReference>
<dbReference type="HAMAP" id="MF_01113">
    <property type="entry name" value="DNApol_IV"/>
    <property type="match status" value="1"/>
</dbReference>
<keyword evidence="4 7" id="KW-0239">DNA-directed DNA polymerase</keyword>
<geneLocation type="plasmid" evidence="9">
    <name>unnamed1</name>
</geneLocation>
<evidence type="ECO:0000256" key="5">
    <source>
        <dbReference type="ARBA" id="ARBA00025589"/>
    </source>
</evidence>
<keyword evidence="7 9" id="KW-0808">Transferase</keyword>